<feature type="transmembrane region" description="Helical" evidence="7">
    <location>
        <begin position="272"/>
        <end position="291"/>
    </location>
</feature>
<dbReference type="GO" id="GO:0022857">
    <property type="term" value="F:transmembrane transporter activity"/>
    <property type="evidence" value="ECO:0007669"/>
    <property type="project" value="TreeGrafter"/>
</dbReference>
<keyword evidence="2" id="KW-1003">Cell membrane</keyword>
<reference evidence="9" key="1">
    <citation type="submission" date="2018-05" db="EMBL/GenBank/DDBJ databases">
        <authorList>
            <person name="Lanie J.A."/>
            <person name="Ng W.-L."/>
            <person name="Kazmierczak K.M."/>
            <person name="Andrzejewski T.M."/>
            <person name="Davidsen T.M."/>
            <person name="Wayne K.J."/>
            <person name="Tettelin H."/>
            <person name="Glass J.I."/>
            <person name="Rusch D."/>
            <person name="Podicherti R."/>
            <person name="Tsui H.-C.T."/>
            <person name="Winkler M.E."/>
        </authorList>
    </citation>
    <scope>NUCLEOTIDE SEQUENCE</scope>
</reference>
<keyword evidence="5 7" id="KW-1133">Transmembrane helix</keyword>
<accession>A0A381YQF9</accession>
<sequence length="370" mass="39599">MTTFLLPVIIIVLFLLRQNLIVILGTATAYAYWAFGDGVISNIVVDAWDAANRDILLSIPLFILAGNIMSRGGMASRLIDLMKSLTAPIPGGLAIATILSCAAFAAVSGSGTVTLLAIGTLMYPALINAGYPKSFALGALCAAGTLGIVVPPSIPLILYGIMTQTSIGDLFIAGIGPALLLTVLMLGYAMMQNFSHRDSNWDLSYILKSLRNGIWALLMPIIILGGIYTGYFTATESAAVAVVYSIIVETFIHKEMKWNVLFDVISETTKLLGSLFPVLMIALSLNVFLTYEEVPQNLVAWMSQRIDDPITALLSINLFLLLIGCIIDIGSAILILAPMLSPIASSQGIDPIHFGIIMVMNLEIGYLTPP</sequence>
<dbReference type="EMBL" id="UINC01018701">
    <property type="protein sequence ID" value="SVA78783.1"/>
    <property type="molecule type" value="Genomic_DNA"/>
</dbReference>
<evidence type="ECO:0000256" key="6">
    <source>
        <dbReference type="ARBA" id="ARBA00023136"/>
    </source>
</evidence>
<keyword evidence="6 7" id="KW-0472">Membrane</keyword>
<organism evidence="9">
    <name type="scientific">marine metagenome</name>
    <dbReference type="NCBI Taxonomy" id="408172"/>
    <lineage>
        <taxon>unclassified sequences</taxon>
        <taxon>metagenomes</taxon>
        <taxon>ecological metagenomes</taxon>
    </lineage>
</organism>
<dbReference type="InterPro" id="IPR010656">
    <property type="entry name" value="DctM"/>
</dbReference>
<evidence type="ECO:0000256" key="4">
    <source>
        <dbReference type="ARBA" id="ARBA00022692"/>
    </source>
</evidence>
<proteinExistence type="predicted"/>
<dbReference type="InterPro" id="IPR004681">
    <property type="entry name" value="TRAP_DctM"/>
</dbReference>
<feature type="domain" description="TRAP C4-dicarboxylate transport system permease DctM subunit" evidence="8">
    <location>
        <begin position="8"/>
        <end position="370"/>
    </location>
</feature>
<feature type="transmembrane region" description="Helical" evidence="7">
    <location>
        <begin position="135"/>
        <end position="158"/>
    </location>
</feature>
<keyword evidence="4 7" id="KW-0812">Transmembrane</keyword>
<evidence type="ECO:0000259" key="8">
    <source>
        <dbReference type="Pfam" id="PF06808"/>
    </source>
</evidence>
<dbReference type="PANTHER" id="PTHR33362:SF5">
    <property type="entry name" value="C4-DICARBOXYLATE TRAP TRANSPORTER LARGE PERMEASE PROTEIN DCTM"/>
    <property type="match status" value="1"/>
</dbReference>
<feature type="non-terminal residue" evidence="9">
    <location>
        <position position="370"/>
    </location>
</feature>
<dbReference type="AlphaFoldDB" id="A0A381YQF9"/>
<feature type="transmembrane region" description="Helical" evidence="7">
    <location>
        <begin position="94"/>
        <end position="123"/>
    </location>
</feature>
<feature type="transmembrane region" description="Helical" evidence="7">
    <location>
        <begin position="212"/>
        <end position="231"/>
    </location>
</feature>
<dbReference type="Pfam" id="PF06808">
    <property type="entry name" value="DctM"/>
    <property type="match status" value="1"/>
</dbReference>
<dbReference type="PANTHER" id="PTHR33362">
    <property type="entry name" value="SIALIC ACID TRAP TRANSPORTER PERMEASE PROTEIN SIAT-RELATED"/>
    <property type="match status" value="1"/>
</dbReference>
<feature type="transmembrane region" description="Helical" evidence="7">
    <location>
        <begin position="55"/>
        <end position="74"/>
    </location>
</feature>
<name>A0A381YQF9_9ZZZZ</name>
<evidence type="ECO:0000256" key="5">
    <source>
        <dbReference type="ARBA" id="ARBA00022989"/>
    </source>
</evidence>
<evidence type="ECO:0000256" key="7">
    <source>
        <dbReference type="SAM" id="Phobius"/>
    </source>
</evidence>
<evidence type="ECO:0000256" key="1">
    <source>
        <dbReference type="ARBA" id="ARBA00004429"/>
    </source>
</evidence>
<evidence type="ECO:0000256" key="2">
    <source>
        <dbReference type="ARBA" id="ARBA00022475"/>
    </source>
</evidence>
<comment type="subcellular location">
    <subcellularLocation>
        <location evidence="1">Cell inner membrane</location>
        <topology evidence="1">Multi-pass membrane protein</topology>
    </subcellularLocation>
</comment>
<dbReference type="NCBIfam" id="TIGR00786">
    <property type="entry name" value="dctM"/>
    <property type="match status" value="1"/>
</dbReference>
<dbReference type="GO" id="GO:0005886">
    <property type="term" value="C:plasma membrane"/>
    <property type="evidence" value="ECO:0007669"/>
    <property type="project" value="UniProtKB-SubCell"/>
</dbReference>
<evidence type="ECO:0000313" key="9">
    <source>
        <dbReference type="EMBL" id="SVA78783.1"/>
    </source>
</evidence>
<evidence type="ECO:0000256" key="3">
    <source>
        <dbReference type="ARBA" id="ARBA00022519"/>
    </source>
</evidence>
<feature type="transmembrane region" description="Helical" evidence="7">
    <location>
        <begin position="311"/>
        <end position="337"/>
    </location>
</feature>
<gene>
    <name evidence="9" type="ORF">METZ01_LOCUS131637</name>
</gene>
<feature type="transmembrane region" description="Helical" evidence="7">
    <location>
        <begin position="170"/>
        <end position="191"/>
    </location>
</feature>
<keyword evidence="3" id="KW-0997">Cell inner membrane</keyword>
<protein>
    <recommendedName>
        <fullName evidence="8">TRAP C4-dicarboxylate transport system permease DctM subunit domain-containing protein</fullName>
    </recommendedName>
</protein>